<protein>
    <submittedName>
        <fullName evidence="5">Acetyl xylan esterase (AXE1)</fullName>
    </submittedName>
</protein>
<keyword evidence="6" id="KW-1185">Reference proteome</keyword>
<dbReference type="OrthoDB" id="244125at2"/>
<dbReference type="Pfam" id="PF22244">
    <property type="entry name" value="GCE_fung"/>
    <property type="match status" value="1"/>
</dbReference>
<dbReference type="InterPro" id="IPR050261">
    <property type="entry name" value="FrsA_esterase"/>
</dbReference>
<evidence type="ECO:0000313" key="6">
    <source>
        <dbReference type="Proteomes" id="UP000315017"/>
    </source>
</evidence>
<keyword evidence="2" id="KW-0732">Signal</keyword>
<dbReference type="Proteomes" id="UP000315017">
    <property type="component" value="Chromosome"/>
</dbReference>
<accession>A0A517Y7X3</accession>
<dbReference type="RefSeq" id="WP_145086639.1">
    <property type="nucleotide sequence ID" value="NZ_CP036274.1"/>
</dbReference>
<feature type="domain" description="4-O-methyl-glucuronoyl methylesterase-like" evidence="4">
    <location>
        <begin position="222"/>
        <end position="288"/>
    </location>
</feature>
<evidence type="ECO:0000259" key="4">
    <source>
        <dbReference type="Pfam" id="PF22244"/>
    </source>
</evidence>
<dbReference type="KEGG" id="aagg:ETAA8_13790"/>
<organism evidence="5 6">
    <name type="scientific">Anatilimnocola aggregata</name>
    <dbReference type="NCBI Taxonomy" id="2528021"/>
    <lineage>
        <taxon>Bacteria</taxon>
        <taxon>Pseudomonadati</taxon>
        <taxon>Planctomycetota</taxon>
        <taxon>Planctomycetia</taxon>
        <taxon>Pirellulales</taxon>
        <taxon>Pirellulaceae</taxon>
        <taxon>Anatilimnocola</taxon>
    </lineage>
</organism>
<dbReference type="GO" id="GO:0052689">
    <property type="term" value="F:carboxylic ester hydrolase activity"/>
    <property type="evidence" value="ECO:0007669"/>
    <property type="project" value="UniProtKB-KW"/>
</dbReference>
<dbReference type="EMBL" id="CP036274">
    <property type="protein sequence ID" value="QDU26301.1"/>
    <property type="molecule type" value="Genomic_DNA"/>
</dbReference>
<sequence length="731" mass="80122">MNRTLFLLVAMVVGAGLGREVAAADVRALPAGKLPNDVRLLDPKDLDGYFPFTPPASREAWAPRAEAVKRQILASQGLWPMPEKTPLRAVVHGLLDQGDYTVEKAYFESFPGCFVSGSLYRPKGKSGPYPAVLCPHGHWADGRFHDAGVPATRKQIVIGAERFENGGRSPLQARCVQLARMGCLVFHYDMIGYADCTQLSFELGHRFAKQRPEMNHPENWGFYSPQAEARLQSIMGLQTWNSVRALDFVSALPEVDPKRIAVTGASGGGTQTFLLAAVDPRIAVSFPAVMVSTAMQGGCTCENASCLRVGTGNIEFAALFAPKPQGMTGADDWTREMSTKGFPEIKQHYALMGAPDNVMLVPNYHFKHNYNYVSRAAMYSWLNKHFKLGLEEPIVEEDYPRLERAQLTVWDAEHPQPAGGDAFERQLTRHWHADAEAQLKKLTPTDAASLAKWREVIGGGMQAILHRELPAAADIDYQRVSEDDLGSYTQYTGLVRNKRASEELPGLFLLPKNWNKRVVIWIAEEGKSSLLQQNGKPTTEVERLLKAGTTVVGVDLFSQGEFLADGKPVTQNRKVKNEREFAGYTYGYNHALIAQRVHDVLTMISFAKHHPDKPERIDLVALDSTAPIAAIARALSGDAVHTAALQTSGFRFVAVDDYRDVRFLPGGAKYGDIPALIGLSAPQTTWVGGESDEALKLAAAAYRAAGEETKLVIAKEPAAAATQAAVTFLLK</sequence>
<dbReference type="Gene3D" id="3.40.50.1820">
    <property type="entry name" value="alpha/beta hydrolase"/>
    <property type="match status" value="2"/>
</dbReference>
<dbReference type="SUPFAM" id="SSF53474">
    <property type="entry name" value="alpha/beta-Hydrolases"/>
    <property type="match status" value="2"/>
</dbReference>
<name>A0A517Y7X3_9BACT</name>
<dbReference type="PANTHER" id="PTHR22946:SF8">
    <property type="entry name" value="ACETYL XYLAN ESTERASE DOMAIN-CONTAINING PROTEIN"/>
    <property type="match status" value="1"/>
</dbReference>
<dbReference type="AlphaFoldDB" id="A0A517Y7X3"/>
<proteinExistence type="predicted"/>
<evidence type="ECO:0000256" key="2">
    <source>
        <dbReference type="ARBA" id="ARBA00022729"/>
    </source>
</evidence>
<keyword evidence="1" id="KW-0719">Serine esterase</keyword>
<evidence type="ECO:0000313" key="5">
    <source>
        <dbReference type="EMBL" id="QDU26301.1"/>
    </source>
</evidence>
<keyword evidence="3" id="KW-0378">Hydrolase</keyword>
<evidence type="ECO:0000256" key="3">
    <source>
        <dbReference type="ARBA" id="ARBA00022801"/>
    </source>
</evidence>
<dbReference type="InterPro" id="IPR029058">
    <property type="entry name" value="AB_hydrolase_fold"/>
</dbReference>
<reference evidence="5 6" key="1">
    <citation type="submission" date="2019-02" db="EMBL/GenBank/DDBJ databases">
        <title>Deep-cultivation of Planctomycetes and their phenomic and genomic characterization uncovers novel biology.</title>
        <authorList>
            <person name="Wiegand S."/>
            <person name="Jogler M."/>
            <person name="Boedeker C."/>
            <person name="Pinto D."/>
            <person name="Vollmers J."/>
            <person name="Rivas-Marin E."/>
            <person name="Kohn T."/>
            <person name="Peeters S.H."/>
            <person name="Heuer A."/>
            <person name="Rast P."/>
            <person name="Oberbeckmann S."/>
            <person name="Bunk B."/>
            <person name="Jeske O."/>
            <person name="Meyerdierks A."/>
            <person name="Storesund J.E."/>
            <person name="Kallscheuer N."/>
            <person name="Luecker S."/>
            <person name="Lage O.M."/>
            <person name="Pohl T."/>
            <person name="Merkel B.J."/>
            <person name="Hornburger P."/>
            <person name="Mueller R.-W."/>
            <person name="Bruemmer F."/>
            <person name="Labrenz M."/>
            <person name="Spormann A.M."/>
            <person name="Op den Camp H."/>
            <person name="Overmann J."/>
            <person name="Amann R."/>
            <person name="Jetten M.S.M."/>
            <person name="Mascher T."/>
            <person name="Medema M.H."/>
            <person name="Devos D.P."/>
            <person name="Kaster A.-K."/>
            <person name="Ovreas L."/>
            <person name="Rohde M."/>
            <person name="Galperin M.Y."/>
            <person name="Jogler C."/>
        </authorList>
    </citation>
    <scope>NUCLEOTIDE SEQUENCE [LARGE SCALE GENOMIC DNA]</scope>
    <source>
        <strain evidence="5 6">ETA_A8</strain>
    </source>
</reference>
<gene>
    <name evidence="5" type="ORF">ETAA8_13790</name>
</gene>
<dbReference type="InterPro" id="IPR054579">
    <property type="entry name" value="GCE-like_dom"/>
</dbReference>
<dbReference type="PANTHER" id="PTHR22946">
    <property type="entry name" value="DIENELACTONE HYDROLASE DOMAIN-CONTAINING PROTEIN-RELATED"/>
    <property type="match status" value="1"/>
</dbReference>
<evidence type="ECO:0000256" key="1">
    <source>
        <dbReference type="ARBA" id="ARBA00022487"/>
    </source>
</evidence>